<gene>
    <name evidence="2" type="ORF">B296_00020280</name>
</gene>
<feature type="non-terminal residue" evidence="2">
    <location>
        <position position="56"/>
    </location>
</feature>
<protein>
    <submittedName>
        <fullName evidence="2">Uncharacterized protein</fullName>
    </submittedName>
</protein>
<feature type="region of interest" description="Disordered" evidence="1">
    <location>
        <begin position="22"/>
        <end position="56"/>
    </location>
</feature>
<feature type="compositionally biased region" description="Polar residues" evidence="1">
    <location>
        <begin position="23"/>
        <end position="32"/>
    </location>
</feature>
<reference evidence="2 3" key="1">
    <citation type="journal article" date="2014" name="Agronomy (Basel)">
        <title>A Draft Genome Sequence for Ensete ventricosum, the Drought-Tolerant Tree Against Hunger.</title>
        <authorList>
            <person name="Harrison J."/>
            <person name="Moore K.A."/>
            <person name="Paszkiewicz K."/>
            <person name="Jones T."/>
            <person name="Grant M."/>
            <person name="Ambacheew D."/>
            <person name="Muzemil S."/>
            <person name="Studholme D.J."/>
        </authorList>
    </citation>
    <scope>NUCLEOTIDE SEQUENCE [LARGE SCALE GENOMIC DNA]</scope>
</reference>
<evidence type="ECO:0000313" key="2">
    <source>
        <dbReference type="EMBL" id="RRT81991.1"/>
    </source>
</evidence>
<evidence type="ECO:0000313" key="3">
    <source>
        <dbReference type="Proteomes" id="UP000287651"/>
    </source>
</evidence>
<proteinExistence type="predicted"/>
<sequence>MPELKTASTNPFESARWRPLRFTSPTSTTGFYSNHHRPYPTLILGPTEGPSSSQCG</sequence>
<dbReference type="AlphaFoldDB" id="A0A427B0G0"/>
<accession>A0A427B0G0</accession>
<evidence type="ECO:0000256" key="1">
    <source>
        <dbReference type="SAM" id="MobiDB-lite"/>
    </source>
</evidence>
<name>A0A427B0G0_ENSVE</name>
<dbReference type="Proteomes" id="UP000287651">
    <property type="component" value="Unassembled WGS sequence"/>
</dbReference>
<organism evidence="2 3">
    <name type="scientific">Ensete ventricosum</name>
    <name type="common">Abyssinian banana</name>
    <name type="synonym">Musa ensete</name>
    <dbReference type="NCBI Taxonomy" id="4639"/>
    <lineage>
        <taxon>Eukaryota</taxon>
        <taxon>Viridiplantae</taxon>
        <taxon>Streptophyta</taxon>
        <taxon>Embryophyta</taxon>
        <taxon>Tracheophyta</taxon>
        <taxon>Spermatophyta</taxon>
        <taxon>Magnoliopsida</taxon>
        <taxon>Liliopsida</taxon>
        <taxon>Zingiberales</taxon>
        <taxon>Musaceae</taxon>
        <taxon>Ensete</taxon>
    </lineage>
</organism>
<comment type="caution">
    <text evidence="2">The sequence shown here is derived from an EMBL/GenBank/DDBJ whole genome shotgun (WGS) entry which is preliminary data.</text>
</comment>
<dbReference type="EMBL" id="AMZH03000781">
    <property type="protein sequence ID" value="RRT81991.1"/>
    <property type="molecule type" value="Genomic_DNA"/>
</dbReference>